<protein>
    <submittedName>
        <fullName evidence="1">Uncharacterized protein</fullName>
    </submittedName>
</protein>
<sequence length="311" mass="34120">MACLDSTSEILSVLAGHALFSTTEQIVNGIDPVKLCLNKDAFGAARLQSEHYKKARTQLECFLSECLQRKSPPGKGLTKKHGSYDNTEVCISFPASHLAYWNLDKEAAFEISIENGSLDLPVNTMGQTLVHIAAQAGDIGFLKRLRDFDESVFAMASTIGWGYTAIDLATILDDKDTFRLLVGHGVESFPWIEHLVHLAFAANSPSIVSCILHDGRIVSPPYTAMVEEAIERDLEDVALAFLPYLKDPWTTACEIGILIEQARQKQKERIVSGLRALSTPSRAPDPITAVNAAASLRRHLAFLTDTHRSDA</sequence>
<name>A0ACC2ZYD7_9EURO</name>
<reference evidence="1" key="1">
    <citation type="submission" date="2022-10" db="EMBL/GenBank/DDBJ databases">
        <title>Culturing micro-colonial fungi from biological soil crusts in the Mojave desert and describing Neophaeococcomyces mojavensis, and introducing the new genera and species Taxawa tesnikishii.</title>
        <authorList>
            <person name="Kurbessoian T."/>
            <person name="Stajich J.E."/>
        </authorList>
    </citation>
    <scope>NUCLEOTIDE SEQUENCE</scope>
    <source>
        <strain evidence="1">JES_112</strain>
    </source>
</reference>
<proteinExistence type="predicted"/>
<evidence type="ECO:0000313" key="2">
    <source>
        <dbReference type="Proteomes" id="UP001172386"/>
    </source>
</evidence>
<comment type="caution">
    <text evidence="1">The sequence shown here is derived from an EMBL/GenBank/DDBJ whole genome shotgun (WGS) entry which is preliminary data.</text>
</comment>
<evidence type="ECO:0000313" key="1">
    <source>
        <dbReference type="EMBL" id="KAJ9652733.1"/>
    </source>
</evidence>
<accession>A0ACC2ZYD7</accession>
<dbReference type="EMBL" id="JAPDRQ010000185">
    <property type="protein sequence ID" value="KAJ9652733.1"/>
    <property type="molecule type" value="Genomic_DNA"/>
</dbReference>
<dbReference type="Proteomes" id="UP001172386">
    <property type="component" value="Unassembled WGS sequence"/>
</dbReference>
<gene>
    <name evidence="1" type="ORF">H2198_008053</name>
</gene>
<organism evidence="1 2">
    <name type="scientific">Neophaeococcomyces mojaviensis</name>
    <dbReference type="NCBI Taxonomy" id="3383035"/>
    <lineage>
        <taxon>Eukaryota</taxon>
        <taxon>Fungi</taxon>
        <taxon>Dikarya</taxon>
        <taxon>Ascomycota</taxon>
        <taxon>Pezizomycotina</taxon>
        <taxon>Eurotiomycetes</taxon>
        <taxon>Chaetothyriomycetidae</taxon>
        <taxon>Chaetothyriales</taxon>
        <taxon>Chaetothyriales incertae sedis</taxon>
        <taxon>Neophaeococcomyces</taxon>
    </lineage>
</organism>
<keyword evidence="2" id="KW-1185">Reference proteome</keyword>